<dbReference type="AlphaFoldDB" id="A0AAV4ZB93"/>
<evidence type="ECO:0000313" key="1">
    <source>
        <dbReference type="EMBL" id="GJD41286.1"/>
    </source>
</evidence>
<dbReference type="RefSeq" id="WP_192215687.1">
    <property type="nucleotide sequence ID" value="NZ_BPQF01000019.1"/>
</dbReference>
<dbReference type="EMBL" id="BPQF01000019">
    <property type="protein sequence ID" value="GJD41286.1"/>
    <property type="molecule type" value="Genomic_DNA"/>
</dbReference>
<organism evidence="1 2">
    <name type="scientific">Methylobacterium bullatum</name>
    <dbReference type="NCBI Taxonomy" id="570505"/>
    <lineage>
        <taxon>Bacteria</taxon>
        <taxon>Pseudomonadati</taxon>
        <taxon>Pseudomonadota</taxon>
        <taxon>Alphaproteobacteria</taxon>
        <taxon>Hyphomicrobiales</taxon>
        <taxon>Methylobacteriaceae</taxon>
        <taxon>Methylobacterium</taxon>
    </lineage>
</organism>
<keyword evidence="2" id="KW-1185">Reference proteome</keyword>
<evidence type="ECO:0008006" key="3">
    <source>
        <dbReference type="Google" id="ProtNLM"/>
    </source>
</evidence>
<dbReference type="Proteomes" id="UP001055307">
    <property type="component" value="Unassembled WGS sequence"/>
</dbReference>
<evidence type="ECO:0000313" key="2">
    <source>
        <dbReference type="Proteomes" id="UP001055307"/>
    </source>
</evidence>
<protein>
    <recommendedName>
        <fullName evidence="3">DUF465 domain-containing protein</fullName>
    </recommendedName>
</protein>
<reference evidence="1" key="2">
    <citation type="submission" date="2021-08" db="EMBL/GenBank/DDBJ databases">
        <authorList>
            <person name="Tani A."/>
            <person name="Ola A."/>
            <person name="Ogura Y."/>
            <person name="Katsura K."/>
            <person name="Hayashi T."/>
        </authorList>
    </citation>
    <scope>NUCLEOTIDE SEQUENCE</scope>
    <source>
        <strain evidence="1">DSM 21893</strain>
    </source>
</reference>
<comment type="caution">
    <text evidence="1">The sequence shown here is derived from an EMBL/GenBank/DDBJ whole genome shotgun (WGS) entry which is preliminary data.</text>
</comment>
<sequence>MVNAQDKANAALLIAEADRLERLADEMAADSTRHCGGTAEKLRGLKQAHLVRMEAQGLREKAERLTS</sequence>
<accession>A0AAV4ZB93</accession>
<proteinExistence type="predicted"/>
<name>A0AAV4ZB93_9HYPH</name>
<reference evidence="1" key="1">
    <citation type="journal article" date="2016" name="Front. Microbiol.">
        <title>Genome Sequence of the Piezophilic, Mesophilic Sulfate-Reducing Bacterium Desulfovibrio indicus J2T.</title>
        <authorList>
            <person name="Cao J."/>
            <person name="Maignien L."/>
            <person name="Shao Z."/>
            <person name="Alain K."/>
            <person name="Jebbar M."/>
        </authorList>
    </citation>
    <scope>NUCLEOTIDE SEQUENCE</scope>
    <source>
        <strain evidence="1">DSM 21893</strain>
    </source>
</reference>
<gene>
    <name evidence="1" type="ORF">OICFNHDK_3769</name>
</gene>